<reference evidence="2 3" key="1">
    <citation type="journal article" date="2023" name="Sci. Data">
        <title>Genome assembly of the Korean intertidal mud-creeper Batillaria attramentaria.</title>
        <authorList>
            <person name="Patra A.K."/>
            <person name="Ho P.T."/>
            <person name="Jun S."/>
            <person name="Lee S.J."/>
            <person name="Kim Y."/>
            <person name="Won Y.J."/>
        </authorList>
    </citation>
    <scope>NUCLEOTIDE SEQUENCE [LARGE SCALE GENOMIC DNA]</scope>
    <source>
        <strain evidence="2">Wonlab-2016</strain>
    </source>
</reference>
<dbReference type="AlphaFoldDB" id="A0ABD0LVJ6"/>
<proteinExistence type="predicted"/>
<evidence type="ECO:0000256" key="1">
    <source>
        <dbReference type="SAM" id="MobiDB-lite"/>
    </source>
</evidence>
<keyword evidence="3" id="KW-1185">Reference proteome</keyword>
<evidence type="ECO:0000313" key="2">
    <source>
        <dbReference type="EMBL" id="KAK7503163.1"/>
    </source>
</evidence>
<protein>
    <submittedName>
        <fullName evidence="2">Uncharacterized protein</fullName>
    </submittedName>
</protein>
<accession>A0ABD0LVJ6</accession>
<comment type="caution">
    <text evidence="2">The sequence shown here is derived from an EMBL/GenBank/DDBJ whole genome shotgun (WGS) entry which is preliminary data.</text>
</comment>
<dbReference type="Proteomes" id="UP001519460">
    <property type="component" value="Unassembled WGS sequence"/>
</dbReference>
<sequence length="80" mass="8374">MHDTRMESCHTPCSLHLASQAQTAPRPGGQHSQPGENTHGRVEPDLGTRVHPTPAVGGLGRSGVSHLPLMSAGPVPRGRN</sequence>
<evidence type="ECO:0000313" key="3">
    <source>
        <dbReference type="Proteomes" id="UP001519460"/>
    </source>
</evidence>
<dbReference type="EMBL" id="JACVVK020000022">
    <property type="protein sequence ID" value="KAK7503163.1"/>
    <property type="molecule type" value="Genomic_DNA"/>
</dbReference>
<name>A0ABD0LVJ6_9CAEN</name>
<gene>
    <name evidence="2" type="ORF">BaRGS_00005789</name>
</gene>
<organism evidence="2 3">
    <name type="scientific">Batillaria attramentaria</name>
    <dbReference type="NCBI Taxonomy" id="370345"/>
    <lineage>
        <taxon>Eukaryota</taxon>
        <taxon>Metazoa</taxon>
        <taxon>Spiralia</taxon>
        <taxon>Lophotrochozoa</taxon>
        <taxon>Mollusca</taxon>
        <taxon>Gastropoda</taxon>
        <taxon>Caenogastropoda</taxon>
        <taxon>Sorbeoconcha</taxon>
        <taxon>Cerithioidea</taxon>
        <taxon>Batillariidae</taxon>
        <taxon>Batillaria</taxon>
    </lineage>
</organism>
<feature type="compositionally biased region" description="Basic and acidic residues" evidence="1">
    <location>
        <begin position="38"/>
        <end position="48"/>
    </location>
</feature>
<feature type="region of interest" description="Disordered" evidence="1">
    <location>
        <begin position="1"/>
        <end position="80"/>
    </location>
</feature>